<dbReference type="AlphaFoldDB" id="A0A195C402"/>
<name>A0A195C402_9HYME</name>
<keyword evidence="2" id="KW-1133">Transmembrane helix</keyword>
<protein>
    <submittedName>
        <fullName evidence="3">Uncharacterized protein</fullName>
    </submittedName>
</protein>
<evidence type="ECO:0000313" key="3">
    <source>
        <dbReference type="EMBL" id="KYM95587.1"/>
    </source>
</evidence>
<evidence type="ECO:0000313" key="4">
    <source>
        <dbReference type="Proteomes" id="UP000078542"/>
    </source>
</evidence>
<feature type="region of interest" description="Disordered" evidence="1">
    <location>
        <begin position="1"/>
        <end position="34"/>
    </location>
</feature>
<evidence type="ECO:0000256" key="1">
    <source>
        <dbReference type="SAM" id="MobiDB-lite"/>
    </source>
</evidence>
<keyword evidence="2" id="KW-0472">Membrane</keyword>
<accession>A0A195C402</accession>
<keyword evidence="2" id="KW-0812">Transmembrane</keyword>
<proteinExistence type="predicted"/>
<keyword evidence="4" id="KW-1185">Reference proteome</keyword>
<organism evidence="3 4">
    <name type="scientific">Cyphomyrmex costatus</name>
    <dbReference type="NCBI Taxonomy" id="456900"/>
    <lineage>
        <taxon>Eukaryota</taxon>
        <taxon>Metazoa</taxon>
        <taxon>Ecdysozoa</taxon>
        <taxon>Arthropoda</taxon>
        <taxon>Hexapoda</taxon>
        <taxon>Insecta</taxon>
        <taxon>Pterygota</taxon>
        <taxon>Neoptera</taxon>
        <taxon>Endopterygota</taxon>
        <taxon>Hymenoptera</taxon>
        <taxon>Apocrita</taxon>
        <taxon>Aculeata</taxon>
        <taxon>Formicoidea</taxon>
        <taxon>Formicidae</taxon>
        <taxon>Myrmicinae</taxon>
        <taxon>Cyphomyrmex</taxon>
    </lineage>
</organism>
<evidence type="ECO:0000256" key="2">
    <source>
        <dbReference type="SAM" id="Phobius"/>
    </source>
</evidence>
<sequence length="112" mass="12178">MIQKTRAPDNIPKRFPGPSLQNAGARNAHSKWGPVAHSGARRRLVSLTIVQTYSFLFHGVLLLARALMTARHDPPGKILGDSQNIRDNGGLASPGVLTIIDTPRNLHPCSIR</sequence>
<dbReference type="EMBL" id="KQ978287">
    <property type="protein sequence ID" value="KYM95587.1"/>
    <property type="molecule type" value="Genomic_DNA"/>
</dbReference>
<feature type="transmembrane region" description="Helical" evidence="2">
    <location>
        <begin position="44"/>
        <end position="64"/>
    </location>
</feature>
<reference evidence="3 4" key="1">
    <citation type="submission" date="2016-03" db="EMBL/GenBank/DDBJ databases">
        <title>Cyphomyrmex costatus WGS genome.</title>
        <authorList>
            <person name="Nygaard S."/>
            <person name="Hu H."/>
            <person name="Boomsma J."/>
            <person name="Zhang G."/>
        </authorList>
    </citation>
    <scope>NUCLEOTIDE SEQUENCE [LARGE SCALE GENOMIC DNA]</scope>
    <source>
        <strain evidence="3">MS0001</strain>
        <tissue evidence="3">Whole body</tissue>
    </source>
</reference>
<dbReference type="Proteomes" id="UP000078542">
    <property type="component" value="Unassembled WGS sequence"/>
</dbReference>
<gene>
    <name evidence="3" type="ORF">ALC62_13702</name>
</gene>